<keyword evidence="2" id="KW-0732">Signal</keyword>
<dbReference type="Gene3D" id="3.40.190.10">
    <property type="entry name" value="Periplasmic binding protein-like II"/>
    <property type="match status" value="1"/>
</dbReference>
<reference evidence="3 4" key="1">
    <citation type="submission" date="2016-02" db="EMBL/GenBank/DDBJ databases">
        <authorList>
            <person name="Wen L."/>
            <person name="He K."/>
            <person name="Yang H."/>
        </authorList>
    </citation>
    <scope>NUCLEOTIDE SEQUENCE [LARGE SCALE GENOMIC DNA]</scope>
    <source>
        <strain evidence="3 4">TSA40</strain>
    </source>
</reference>
<dbReference type="Proteomes" id="UP000197535">
    <property type="component" value="Unassembled WGS sequence"/>
</dbReference>
<protein>
    <submittedName>
        <fullName evidence="3">Fis family transcriptional regulator</fullName>
    </submittedName>
</protein>
<dbReference type="PANTHER" id="PTHR42928">
    <property type="entry name" value="TRICARBOXYLATE-BINDING PROTEIN"/>
    <property type="match status" value="1"/>
</dbReference>
<dbReference type="OrthoDB" id="8678477at2"/>
<dbReference type="PROSITE" id="PS51318">
    <property type="entry name" value="TAT"/>
    <property type="match status" value="1"/>
</dbReference>
<evidence type="ECO:0000256" key="2">
    <source>
        <dbReference type="SAM" id="SignalP"/>
    </source>
</evidence>
<organism evidence="3 4">
    <name type="scientific">Noviherbaspirillum denitrificans</name>
    <dbReference type="NCBI Taxonomy" id="1968433"/>
    <lineage>
        <taxon>Bacteria</taxon>
        <taxon>Pseudomonadati</taxon>
        <taxon>Pseudomonadota</taxon>
        <taxon>Betaproteobacteria</taxon>
        <taxon>Burkholderiales</taxon>
        <taxon>Oxalobacteraceae</taxon>
        <taxon>Noviherbaspirillum</taxon>
    </lineage>
</organism>
<sequence>MTSTARRLFLRSASAVALLAASSLSAFAQDYPKRPVTIVVPFSAGGGTDSIARELAKGLSEKLGQPVIIDNRGGGGGVIASRQVAKADPDGYTLLFVTSTFVTHAAVDSKQTYDVNKDYAPIAMIGRGPLMVVTHKGVGAKSVQDLVAKSRSRPEGLDFCSSGTGSVTHLAGELFKQKTGANLVHVPYKGSNPATIDFLAGRTQVFFATMPTMLQHVKAGSVEVLAMTGTKRSALFPNVPTVAEAGIRGFQITTWWGLVAPAGTPDAIVSRLNKLINEEAAKEPLKSRLISEGAEAYRTTPAEFRAMLGAELQTWRDVAKASNIKMD</sequence>
<dbReference type="InterPro" id="IPR005064">
    <property type="entry name" value="BUG"/>
</dbReference>
<proteinExistence type="inferred from homology"/>
<name>A0A254TL46_9BURK</name>
<gene>
    <name evidence="3" type="ORF">AYR66_13965</name>
</gene>
<dbReference type="AlphaFoldDB" id="A0A254TL46"/>
<evidence type="ECO:0000313" key="3">
    <source>
        <dbReference type="EMBL" id="OWW20428.1"/>
    </source>
</evidence>
<dbReference type="PANTHER" id="PTHR42928:SF5">
    <property type="entry name" value="BLR1237 PROTEIN"/>
    <property type="match status" value="1"/>
</dbReference>
<comment type="similarity">
    <text evidence="1">Belongs to the UPF0065 (bug) family.</text>
</comment>
<dbReference type="Pfam" id="PF03401">
    <property type="entry name" value="TctC"/>
    <property type="match status" value="1"/>
</dbReference>
<dbReference type="CDD" id="cd13578">
    <property type="entry name" value="PBP2_Bug27"/>
    <property type="match status" value="1"/>
</dbReference>
<evidence type="ECO:0000256" key="1">
    <source>
        <dbReference type="ARBA" id="ARBA00006987"/>
    </source>
</evidence>
<dbReference type="SUPFAM" id="SSF53850">
    <property type="entry name" value="Periplasmic binding protein-like II"/>
    <property type="match status" value="1"/>
</dbReference>
<evidence type="ECO:0000313" key="4">
    <source>
        <dbReference type="Proteomes" id="UP000197535"/>
    </source>
</evidence>
<feature type="chain" id="PRO_5013055589" evidence="2">
    <location>
        <begin position="29"/>
        <end position="327"/>
    </location>
</feature>
<dbReference type="RefSeq" id="WP_088707311.1">
    <property type="nucleotide sequence ID" value="NZ_LSTO01000001.1"/>
</dbReference>
<dbReference type="InterPro" id="IPR042100">
    <property type="entry name" value="Bug_dom1"/>
</dbReference>
<accession>A0A254TL46</accession>
<dbReference type="InterPro" id="IPR006311">
    <property type="entry name" value="TAT_signal"/>
</dbReference>
<dbReference type="EMBL" id="LSTO01000001">
    <property type="protein sequence ID" value="OWW20428.1"/>
    <property type="molecule type" value="Genomic_DNA"/>
</dbReference>
<feature type="signal peptide" evidence="2">
    <location>
        <begin position="1"/>
        <end position="28"/>
    </location>
</feature>
<keyword evidence="4" id="KW-1185">Reference proteome</keyword>
<comment type="caution">
    <text evidence="3">The sequence shown here is derived from an EMBL/GenBank/DDBJ whole genome shotgun (WGS) entry which is preliminary data.</text>
</comment>
<dbReference type="Gene3D" id="3.40.190.150">
    <property type="entry name" value="Bordetella uptake gene, domain 1"/>
    <property type="match status" value="1"/>
</dbReference>
<dbReference type="PIRSF" id="PIRSF017082">
    <property type="entry name" value="YflP"/>
    <property type="match status" value="1"/>
</dbReference>